<dbReference type="GO" id="GO:0002376">
    <property type="term" value="P:immune system process"/>
    <property type="evidence" value="ECO:0007669"/>
    <property type="project" value="UniProtKB-KW"/>
</dbReference>
<evidence type="ECO:0000313" key="10">
    <source>
        <dbReference type="EMBL" id="KAK2547319.1"/>
    </source>
</evidence>
<keyword evidence="2" id="KW-0963">Cytoplasm</keyword>
<keyword evidence="4" id="KW-0677">Repeat</keyword>
<dbReference type="SUPFAM" id="SSF49899">
    <property type="entry name" value="Concanavalin A-like lectins/glucanases"/>
    <property type="match status" value="1"/>
</dbReference>
<feature type="domain" description="RZ-type" evidence="9">
    <location>
        <begin position="1859"/>
        <end position="1928"/>
    </location>
</feature>
<dbReference type="CDD" id="cd18808">
    <property type="entry name" value="SF1_C_Upf1"/>
    <property type="match status" value="1"/>
</dbReference>
<dbReference type="InterPro" id="IPR013320">
    <property type="entry name" value="ConA-like_dom_sf"/>
</dbReference>
<evidence type="ECO:0000313" key="11">
    <source>
        <dbReference type="Proteomes" id="UP001249851"/>
    </source>
</evidence>
<sequence>MLLTLSCLAGENDNAAPPDDFREFSVIPTQEDMLTAERPFLRRNKIDGSYHDAEHYLDVQFRLLREDFVRPLREGIAQLLERIGSAKIGALQDIRVYKDVHLLYPVCTSNGLQYKINFDNTRLKNVRWENSKRLIFGSLMCLSKDKFESFVFATVANRDVKDLRQGIVDIQFISLSDNVRLEEGDVYQMVESTVYFEAYRHILEGLKEVDPAHLPLQRYIVNCEKRVEAPAYLRNRYRGRVTFDLTPIMRKESRNIAPSTDYLTQLRLRLGRVNVSDETRKGTEVPITNLALWPSADDLELDDSQYKAIQMALTKEFAVIQGPPGTGKTYIGLKIANVLLHNKSKWDTGTELLDEDVEDRFLLSERRPILVVCFTNHALDQFLEGIHKFHPDGIVRIGGRSQSETMKACSLSELKHQMHKDKKAPLHIRRAYYDAHQEMDHTTAKLEAAANDLKRCLENVLHEDDLRQCAPSMTEALYNSLKERLEGRIGPRDSVMLHWLQLALNSTDPGASGQPVAVFPLNKLCGGLERISRANIVTFSRDVEWAPGVDGSQNGSIQLRGRPGSFLEILNSPGSDLDTRTSITLLLHVCPLGNRGPIVCFHEDGLGIQIWQEGVVDGKGILTARFTWRDFSQPPAVSKAVMNLNAWNFIGASYDHESGIARLWHDGNTVEAKFIGRKMELATQFSIRIGALATAGPVHCFQGRVADLNIFAESVGRETVCAVGGIVPEDEMLRDYQLADAIPPWYSAVEPKPVYQDDEVKACACFRRALAKNTKKRRRPSSTRVCDELKRQHPGFKIRQLSIVIGALGGYSRSLKEEAKTLVGSDRYPGAEAAEDEDEANDEEEDETEDRDVLYEAAALHDQRVLENDEVRILSKMPGMVKGGRLKVVDPFSFHRGVDADGWQVQNADKLKKKLKRTIIQELSRKDVMPDDRVAAIRDVWMLSVRERWRLYRRWNKDVCEGYRRTISQFQEQFEEGAKRLKDVKNMEDFEILKNADVVGMTTTGAAKYRQLLQRLKPRITIVEEAAEVLESHIVTSLTPGCQHLILIGDHQQLRPNPTVFQLAKDYNLDVSLFERMVKNGMPFERLRLQHRMRPEISQMLEHIYFNPKLENHYSVMRFENVKGVSRNMFFVDHDEAEDYFEEGKSRSNEHEAKYLAALCRYLILQGYEREQITVLTAYTGQLIQLKKEMPKDFFRGVRVCAVDNFQGEENDIILLSLVRSNEEGRIGFLQTENRVCVALSRAKKGFFCIGNISLLREKSELWARIVNDMEERGNVGKALRLSCQNHPQNMIDAARADDFKKAPEGGCTVPCNTRLECGHVCEMVCHPTDPEHKEYRCNKPCAKTLCKDNHECPRKCYEDCGDCMTPVLKRLNCGHFQRVACYKNPYEVKCESPCAKSLRCGHQCQNKCSEECTVKCTKITVKTWPCGHQNSTQCYVDPLHIPCKAPCKMSLKCDHQCAGNCSRCLRGRVHVPCRQKCGRPLFCGHACTEPCTKNCPPCQKPCENSCKHSKCPRKCGKPCKPCNEKCAWQCEHQKCTRLCGQTCDRKRCDEPCNKRLPCKHPCIGLCGERCPKKCRECNKDEVTEIFFGTEGDPNARFVELADCGHLFEVEMMDQWMDQAQASDDGKAVDVQLKRCPKCSTPIRTSLRYGNIIKKILADFERIKNKILLGEEKRTMEVNRMRVKVQNIEKFPEDQEKLQKALCLEDLTSEQVNVYENQISFLSFLQTIKANIEKCMDAESERATRHAYFLQETKENVESLVEQLRTRVMEVRIRFSDQELEELSEEMYRMQLAVELKLLKMQLKVRGLILDVTFSMKVDEIQKALDSERKIDKQHRDRYTARIERIRMRSGLQVFYQKVTREEKDLIVKAMGLAQGHWFKCPKGHIYCITECGGAMEEGRCPECGSSIGGHDHRLRNDNQLAREMDGARYAAFSDMANIHNFDPRDFQ</sequence>
<dbReference type="GO" id="GO:0004386">
    <property type="term" value="F:helicase activity"/>
    <property type="evidence" value="ECO:0007669"/>
    <property type="project" value="InterPro"/>
</dbReference>
<dbReference type="EMBL" id="JARQWQ010000192">
    <property type="protein sequence ID" value="KAK2547319.1"/>
    <property type="molecule type" value="Genomic_DNA"/>
</dbReference>
<evidence type="ECO:0000256" key="1">
    <source>
        <dbReference type="ARBA" id="ARBA00004496"/>
    </source>
</evidence>
<dbReference type="CDD" id="cd06008">
    <property type="entry name" value="NF-X1-zinc-finger"/>
    <property type="match status" value="2"/>
</dbReference>
<dbReference type="InterPro" id="IPR046439">
    <property type="entry name" value="ZF_RZ_dom"/>
</dbReference>
<dbReference type="GO" id="GO:0031048">
    <property type="term" value="P:regulatory ncRNA-mediated heterochromatin formation"/>
    <property type="evidence" value="ECO:0007669"/>
    <property type="project" value="TreeGrafter"/>
</dbReference>
<accession>A0AAD9PQQ5</accession>
<dbReference type="GO" id="GO:0005737">
    <property type="term" value="C:cytoplasm"/>
    <property type="evidence" value="ECO:0007669"/>
    <property type="project" value="UniProtKB-SubCell"/>
</dbReference>
<dbReference type="GO" id="GO:0031380">
    <property type="term" value="C:nuclear RNA-directed RNA polymerase complex"/>
    <property type="evidence" value="ECO:0007669"/>
    <property type="project" value="TreeGrafter"/>
</dbReference>
<keyword evidence="6" id="KW-0862">Zinc</keyword>
<dbReference type="Pfam" id="PF20173">
    <property type="entry name" value="ZnF_RZ-type"/>
    <property type="match status" value="1"/>
</dbReference>
<feature type="compositionally biased region" description="Acidic residues" evidence="8">
    <location>
        <begin position="833"/>
        <end position="849"/>
    </location>
</feature>
<protein>
    <submittedName>
        <fullName evidence="10">NFX1-type zinc finger-containing protein 1</fullName>
    </submittedName>
</protein>
<feature type="region of interest" description="Disordered" evidence="8">
    <location>
        <begin position="822"/>
        <end position="849"/>
    </location>
</feature>
<gene>
    <name evidence="10" type="ORF">P5673_032799</name>
</gene>
<dbReference type="InterPro" id="IPR041677">
    <property type="entry name" value="DNA2/NAM7_AAA_11"/>
</dbReference>
<dbReference type="InterPro" id="IPR045055">
    <property type="entry name" value="DNA2/NAM7-like"/>
</dbReference>
<dbReference type="InterPro" id="IPR027417">
    <property type="entry name" value="P-loop_NTPase"/>
</dbReference>
<dbReference type="Gene3D" id="3.40.50.300">
    <property type="entry name" value="P-loop containing nucleotide triphosphate hydrolases"/>
    <property type="match status" value="3"/>
</dbReference>
<dbReference type="GO" id="GO:0008270">
    <property type="term" value="F:zinc ion binding"/>
    <property type="evidence" value="ECO:0007669"/>
    <property type="project" value="UniProtKB-KW"/>
</dbReference>
<dbReference type="InterPro" id="IPR000967">
    <property type="entry name" value="Znf_NFX1"/>
</dbReference>
<evidence type="ECO:0000256" key="2">
    <source>
        <dbReference type="ARBA" id="ARBA00022490"/>
    </source>
</evidence>
<comment type="subcellular location">
    <subcellularLocation>
        <location evidence="1">Cytoplasm</location>
    </subcellularLocation>
</comment>
<keyword evidence="7" id="KW-0391">Immunity</keyword>
<dbReference type="SMART" id="SM00438">
    <property type="entry name" value="ZnF_NFX"/>
    <property type="match status" value="5"/>
</dbReference>
<dbReference type="Pfam" id="PF13086">
    <property type="entry name" value="AAA_11"/>
    <property type="match status" value="2"/>
</dbReference>
<dbReference type="PANTHER" id="PTHR10887">
    <property type="entry name" value="DNA2/NAM7 HELICASE FAMILY"/>
    <property type="match status" value="1"/>
</dbReference>
<evidence type="ECO:0000256" key="8">
    <source>
        <dbReference type="SAM" id="MobiDB-lite"/>
    </source>
</evidence>
<dbReference type="Gene3D" id="2.60.120.200">
    <property type="match status" value="1"/>
</dbReference>
<proteinExistence type="predicted"/>
<evidence type="ECO:0000259" key="9">
    <source>
        <dbReference type="PROSITE" id="PS51981"/>
    </source>
</evidence>
<keyword evidence="3" id="KW-0479">Metal-binding</keyword>
<dbReference type="InterPro" id="IPR057373">
    <property type="entry name" value="ZNFX1"/>
</dbReference>
<evidence type="ECO:0000256" key="4">
    <source>
        <dbReference type="ARBA" id="ARBA00022737"/>
    </source>
</evidence>
<organism evidence="10 11">
    <name type="scientific">Acropora cervicornis</name>
    <name type="common">Staghorn coral</name>
    <dbReference type="NCBI Taxonomy" id="6130"/>
    <lineage>
        <taxon>Eukaryota</taxon>
        <taxon>Metazoa</taxon>
        <taxon>Cnidaria</taxon>
        <taxon>Anthozoa</taxon>
        <taxon>Hexacorallia</taxon>
        <taxon>Scleractinia</taxon>
        <taxon>Astrocoeniina</taxon>
        <taxon>Acroporidae</taxon>
        <taxon>Acropora</taxon>
    </lineage>
</organism>
<evidence type="ECO:0000256" key="3">
    <source>
        <dbReference type="ARBA" id="ARBA00022723"/>
    </source>
</evidence>
<dbReference type="CDD" id="cd17936">
    <property type="entry name" value="EEXXEc_NFX1"/>
    <property type="match status" value="1"/>
</dbReference>
<dbReference type="PANTHER" id="PTHR10887:SF341">
    <property type="entry name" value="NFX1-TYPE ZINC FINGER-CONTAINING PROTEIN 1"/>
    <property type="match status" value="1"/>
</dbReference>
<dbReference type="InterPro" id="IPR047187">
    <property type="entry name" value="SF1_C_Upf1"/>
</dbReference>
<dbReference type="PROSITE" id="PS51981">
    <property type="entry name" value="ZF_RZ"/>
    <property type="match status" value="1"/>
</dbReference>
<dbReference type="Proteomes" id="UP001249851">
    <property type="component" value="Unassembled WGS sequence"/>
</dbReference>
<dbReference type="SUPFAM" id="SSF52540">
    <property type="entry name" value="P-loop containing nucleoside triphosphate hydrolases"/>
    <property type="match status" value="1"/>
</dbReference>
<keyword evidence="5" id="KW-0863">Zinc-finger</keyword>
<dbReference type="FunFam" id="3.40.50.300:FF:002692">
    <property type="entry name" value="Zinc finger, NFX1-type-containing 1"/>
    <property type="match status" value="1"/>
</dbReference>
<reference evidence="10" key="2">
    <citation type="journal article" date="2023" name="Science">
        <title>Genomic signatures of disease resistance in endangered staghorn corals.</title>
        <authorList>
            <person name="Vollmer S.V."/>
            <person name="Selwyn J.D."/>
            <person name="Despard B.A."/>
            <person name="Roesel C.L."/>
        </authorList>
    </citation>
    <scope>NUCLEOTIDE SEQUENCE</scope>
    <source>
        <strain evidence="10">K2</strain>
    </source>
</reference>
<dbReference type="Pfam" id="PF25396">
    <property type="entry name" value="ZNFX1"/>
    <property type="match status" value="1"/>
</dbReference>
<dbReference type="InterPro" id="IPR041679">
    <property type="entry name" value="DNA2/NAM7-like_C"/>
</dbReference>
<reference evidence="10" key="1">
    <citation type="journal article" date="2023" name="G3 (Bethesda)">
        <title>Whole genome assembly and annotation of the endangered Caribbean coral Acropora cervicornis.</title>
        <authorList>
            <person name="Selwyn J.D."/>
            <person name="Vollmer S.V."/>
        </authorList>
    </citation>
    <scope>NUCLEOTIDE SEQUENCE</scope>
    <source>
        <strain evidence="10">K2</strain>
    </source>
</reference>
<dbReference type="Pfam" id="PF13087">
    <property type="entry name" value="AAA_12"/>
    <property type="match status" value="1"/>
</dbReference>
<keyword evidence="11" id="KW-1185">Reference proteome</keyword>
<comment type="caution">
    <text evidence="10">The sequence shown here is derived from an EMBL/GenBank/DDBJ whole genome shotgun (WGS) entry which is preliminary data.</text>
</comment>
<evidence type="ECO:0000256" key="5">
    <source>
        <dbReference type="ARBA" id="ARBA00022771"/>
    </source>
</evidence>
<evidence type="ECO:0000256" key="7">
    <source>
        <dbReference type="ARBA" id="ARBA00022859"/>
    </source>
</evidence>
<evidence type="ECO:0000256" key="6">
    <source>
        <dbReference type="ARBA" id="ARBA00022833"/>
    </source>
</evidence>
<dbReference type="FunFam" id="3.40.50.300:FF:000742">
    <property type="entry name" value="NFX1-type zinc finger-containing protein 1"/>
    <property type="match status" value="1"/>
</dbReference>
<name>A0AAD9PQQ5_ACRCE</name>